<reference evidence="6 7" key="1">
    <citation type="submission" date="2020-08" db="EMBL/GenBank/DDBJ databases">
        <title>novel species in genus Corynebacterium.</title>
        <authorList>
            <person name="Zhang G."/>
        </authorList>
    </citation>
    <scope>NUCLEOTIDE SEQUENCE [LARGE SCALE GENOMIC DNA]</scope>
    <source>
        <strain evidence="5">Zg-917</strain>
        <strain evidence="6 7">zg-917</strain>
    </source>
</reference>
<dbReference type="InterPro" id="IPR046672">
    <property type="entry name" value="DUF6542"/>
</dbReference>
<dbReference type="EMBL" id="JACMYE010000010">
    <property type="protein sequence ID" value="MBC3179798.1"/>
    <property type="molecule type" value="Genomic_DNA"/>
</dbReference>
<dbReference type="EMBL" id="CP061032">
    <property type="protein sequence ID" value="QNP90951.1"/>
    <property type="molecule type" value="Genomic_DNA"/>
</dbReference>
<name>A0A7H0K0Y5_9CORY</name>
<dbReference type="Proteomes" id="UP000516235">
    <property type="component" value="Chromosome"/>
</dbReference>
<accession>A0A7H0K0Y5</accession>
<keyword evidence="2" id="KW-0472">Membrane</keyword>
<feature type="transmembrane region" description="Helical" evidence="2">
    <location>
        <begin position="71"/>
        <end position="91"/>
    </location>
</feature>
<dbReference type="KEGG" id="cluj:IAU68_04075"/>
<feature type="domain" description="DUF6542" evidence="3">
    <location>
        <begin position="18"/>
        <end position="140"/>
    </location>
</feature>
<dbReference type="AlphaFoldDB" id="A0A7H0K0Y5"/>
<protein>
    <recommendedName>
        <fullName evidence="3">DUF6542 domain-containing protein</fullName>
    </recommendedName>
</protein>
<feature type="compositionally biased region" description="Low complexity" evidence="1">
    <location>
        <begin position="157"/>
        <end position="166"/>
    </location>
</feature>
<evidence type="ECO:0000256" key="2">
    <source>
        <dbReference type="SAM" id="Phobius"/>
    </source>
</evidence>
<dbReference type="RefSeq" id="WP_171193595.1">
    <property type="nucleotide sequence ID" value="NZ_CP061032.1"/>
</dbReference>
<keyword evidence="2" id="KW-1133">Transmembrane helix</keyword>
<feature type="transmembrane region" description="Helical" evidence="2">
    <location>
        <begin position="12"/>
        <end position="38"/>
    </location>
</feature>
<organism evidence="5 6">
    <name type="scientific">Corynebacterium lujinxingii</name>
    <dbReference type="NCBI Taxonomy" id="2763010"/>
    <lineage>
        <taxon>Bacteria</taxon>
        <taxon>Bacillati</taxon>
        <taxon>Actinomycetota</taxon>
        <taxon>Actinomycetes</taxon>
        <taxon>Mycobacteriales</taxon>
        <taxon>Corynebacteriaceae</taxon>
        <taxon>Corynebacterium</taxon>
    </lineage>
</organism>
<evidence type="ECO:0000313" key="6">
    <source>
        <dbReference type="Proteomes" id="UP000516235"/>
    </source>
</evidence>
<feature type="region of interest" description="Disordered" evidence="1">
    <location>
        <begin position="149"/>
        <end position="216"/>
    </location>
</feature>
<evidence type="ECO:0000256" key="1">
    <source>
        <dbReference type="SAM" id="MobiDB-lite"/>
    </source>
</evidence>
<evidence type="ECO:0000259" key="3">
    <source>
        <dbReference type="Pfam" id="PF20177"/>
    </source>
</evidence>
<proteinExistence type="predicted"/>
<feature type="transmembrane region" description="Helical" evidence="2">
    <location>
        <begin position="44"/>
        <end position="64"/>
    </location>
</feature>
<dbReference type="Proteomes" id="UP000642876">
    <property type="component" value="Unassembled WGS sequence"/>
</dbReference>
<sequence>MSHVSSRSRTSPSVTFVGLPTGSGIGIVFAALFTGALLSLSTGAISWPLLALYALAVIAVTTLINPKGLSLTVTSAPLLFVATLVVVGWIMSRDSLAAGGASAKTALLAIAYPVAEYFPVLFFTTLGSLVIAGVRLRLIKRQNAGIRRRETEERSTINRNNRRTTSQGRRAREQAQSVPVQELLDRARTEKTRRKKGNSGGSSRVVNRLGEDLYKG</sequence>
<gene>
    <name evidence="4" type="ORF">H7348_10870</name>
    <name evidence="5" type="ORF">IAU68_04075</name>
</gene>
<keyword evidence="7" id="KW-1185">Reference proteome</keyword>
<evidence type="ECO:0000313" key="7">
    <source>
        <dbReference type="Proteomes" id="UP000642876"/>
    </source>
</evidence>
<evidence type="ECO:0000313" key="4">
    <source>
        <dbReference type="EMBL" id="MBC3179798.1"/>
    </source>
</evidence>
<keyword evidence="2" id="KW-0812">Transmembrane</keyword>
<evidence type="ECO:0000313" key="5">
    <source>
        <dbReference type="EMBL" id="QNP90951.1"/>
    </source>
</evidence>
<feature type="transmembrane region" description="Helical" evidence="2">
    <location>
        <begin position="117"/>
        <end position="138"/>
    </location>
</feature>
<dbReference type="Pfam" id="PF20177">
    <property type="entry name" value="DUF6542"/>
    <property type="match status" value="1"/>
</dbReference>